<evidence type="ECO:0000313" key="2">
    <source>
        <dbReference type="EMBL" id="KAK0055678.1"/>
    </source>
</evidence>
<dbReference type="Proteomes" id="UP001233172">
    <property type="component" value="Unassembled WGS sequence"/>
</dbReference>
<comment type="caution">
    <text evidence="2">The sequence shown here is derived from an EMBL/GenBank/DDBJ whole genome shotgun (WGS) entry which is preliminary data.</text>
</comment>
<reference evidence="2" key="1">
    <citation type="journal article" date="2023" name="PLoS Negl. Trop. Dis.">
        <title>A genome sequence for Biomphalaria pfeifferi, the major vector snail for the human-infecting parasite Schistosoma mansoni.</title>
        <authorList>
            <person name="Bu L."/>
            <person name="Lu L."/>
            <person name="Laidemitt M.R."/>
            <person name="Zhang S.M."/>
            <person name="Mutuku M."/>
            <person name="Mkoji G."/>
            <person name="Steinauer M."/>
            <person name="Loker E.S."/>
        </authorList>
    </citation>
    <scope>NUCLEOTIDE SEQUENCE</scope>
    <source>
        <strain evidence="2">KasaAsao</strain>
    </source>
</reference>
<accession>A0AAD8BJB1</accession>
<feature type="signal peptide" evidence="1">
    <location>
        <begin position="1"/>
        <end position="27"/>
    </location>
</feature>
<dbReference type="EMBL" id="JASAOG010000068">
    <property type="protein sequence ID" value="KAK0055678.1"/>
    <property type="molecule type" value="Genomic_DNA"/>
</dbReference>
<sequence length="101" mass="11469">MALTFKCDLVMMPAVIFFLAMLTSVEVVVTSNDMSYYDPCKYRPSCLKRWCSFDALWVTSVRDVGLPKYLTPFARINSAEASHHGTRYIVVMDVCMVPGRC</sequence>
<evidence type="ECO:0000256" key="1">
    <source>
        <dbReference type="SAM" id="SignalP"/>
    </source>
</evidence>
<reference evidence="2" key="2">
    <citation type="submission" date="2023-04" db="EMBL/GenBank/DDBJ databases">
        <authorList>
            <person name="Bu L."/>
            <person name="Lu L."/>
            <person name="Laidemitt M.R."/>
            <person name="Zhang S.M."/>
            <person name="Mutuku M."/>
            <person name="Mkoji G."/>
            <person name="Steinauer M."/>
            <person name="Loker E.S."/>
        </authorList>
    </citation>
    <scope>NUCLEOTIDE SEQUENCE</scope>
    <source>
        <strain evidence="2">KasaAsao</strain>
        <tissue evidence="2">Whole Snail</tissue>
    </source>
</reference>
<name>A0AAD8BJB1_BIOPF</name>
<proteinExistence type="predicted"/>
<evidence type="ECO:0000313" key="3">
    <source>
        <dbReference type="Proteomes" id="UP001233172"/>
    </source>
</evidence>
<keyword evidence="3" id="KW-1185">Reference proteome</keyword>
<organism evidence="2 3">
    <name type="scientific">Biomphalaria pfeifferi</name>
    <name type="common">Bloodfluke planorb</name>
    <name type="synonym">Freshwater snail</name>
    <dbReference type="NCBI Taxonomy" id="112525"/>
    <lineage>
        <taxon>Eukaryota</taxon>
        <taxon>Metazoa</taxon>
        <taxon>Spiralia</taxon>
        <taxon>Lophotrochozoa</taxon>
        <taxon>Mollusca</taxon>
        <taxon>Gastropoda</taxon>
        <taxon>Heterobranchia</taxon>
        <taxon>Euthyneura</taxon>
        <taxon>Panpulmonata</taxon>
        <taxon>Hygrophila</taxon>
        <taxon>Lymnaeoidea</taxon>
        <taxon>Planorbidae</taxon>
        <taxon>Biomphalaria</taxon>
    </lineage>
</organism>
<dbReference type="AlphaFoldDB" id="A0AAD8BJB1"/>
<feature type="chain" id="PRO_5042053854" evidence="1">
    <location>
        <begin position="28"/>
        <end position="101"/>
    </location>
</feature>
<keyword evidence="1" id="KW-0732">Signal</keyword>
<protein>
    <submittedName>
        <fullName evidence="2">Uncharacterized protein</fullName>
    </submittedName>
</protein>
<gene>
    <name evidence="2" type="ORF">Bpfe_014953</name>
</gene>